<dbReference type="FunFam" id="3.40.50.300:FF:000661">
    <property type="entry name" value="calmodulin-interacting protein 111 isoform X1"/>
    <property type="match status" value="1"/>
</dbReference>
<evidence type="ECO:0000256" key="5">
    <source>
        <dbReference type="ARBA" id="ARBA00022741"/>
    </source>
</evidence>
<dbReference type="Pfam" id="PF00004">
    <property type="entry name" value="AAA"/>
    <property type="match status" value="2"/>
</dbReference>
<dbReference type="Gene3D" id="1.10.8.60">
    <property type="match status" value="2"/>
</dbReference>
<dbReference type="GO" id="GO:0016887">
    <property type="term" value="F:ATP hydrolysis activity"/>
    <property type="evidence" value="ECO:0007669"/>
    <property type="project" value="InterPro"/>
</dbReference>
<dbReference type="FunFam" id="3.40.50.300:FF:000012">
    <property type="entry name" value="Transitional endoplasmic reticulum ATPase"/>
    <property type="match status" value="1"/>
</dbReference>
<evidence type="ECO:0000256" key="7">
    <source>
        <dbReference type="ARBA" id="ARBA00022840"/>
    </source>
</evidence>
<feature type="domain" description="AAA+ ATPase" evidence="11">
    <location>
        <begin position="29"/>
        <end position="167"/>
    </location>
</feature>
<evidence type="ECO:0000259" key="11">
    <source>
        <dbReference type="SMART" id="SM00382"/>
    </source>
</evidence>
<evidence type="ECO:0000256" key="3">
    <source>
        <dbReference type="ARBA" id="ARBA00022490"/>
    </source>
</evidence>
<keyword evidence="4" id="KW-0677">Repeat</keyword>
<keyword evidence="8" id="KW-0143">Chaperone</keyword>
<evidence type="ECO:0000256" key="6">
    <source>
        <dbReference type="ARBA" id="ARBA00022801"/>
    </source>
</evidence>
<protein>
    <recommendedName>
        <fullName evidence="2">non-chaperonin molecular chaperone ATPase</fullName>
        <ecNumber evidence="2">3.6.4.10</ecNumber>
    </recommendedName>
</protein>
<dbReference type="Gene3D" id="3.40.50.300">
    <property type="entry name" value="P-loop containing nucleotide triphosphate hydrolases"/>
    <property type="match status" value="2"/>
</dbReference>
<dbReference type="AlphaFoldDB" id="A0AB34JMK1"/>
<keyword evidence="6" id="KW-0378">Hydrolase</keyword>
<evidence type="ECO:0000256" key="2">
    <source>
        <dbReference type="ARBA" id="ARBA00012554"/>
    </source>
</evidence>
<dbReference type="PANTHER" id="PTHR23077">
    <property type="entry name" value="AAA-FAMILY ATPASE"/>
    <property type="match status" value="1"/>
</dbReference>
<keyword evidence="5 10" id="KW-0547">Nucleotide-binding</keyword>
<comment type="subcellular location">
    <subcellularLocation>
        <location evidence="1">Cytoplasm</location>
    </subcellularLocation>
</comment>
<reference evidence="12 13" key="1">
    <citation type="journal article" date="2024" name="Science">
        <title>Giant polyketide synthase enzymes in the biosynthesis of giant marine polyether toxins.</title>
        <authorList>
            <person name="Fallon T.R."/>
            <person name="Shende V.V."/>
            <person name="Wierzbicki I.H."/>
            <person name="Pendleton A.L."/>
            <person name="Watervoot N.F."/>
            <person name="Auber R.P."/>
            <person name="Gonzalez D.J."/>
            <person name="Wisecaver J.H."/>
            <person name="Moore B.S."/>
        </authorList>
    </citation>
    <scope>NUCLEOTIDE SEQUENCE [LARGE SCALE GENOMIC DNA]</scope>
    <source>
        <strain evidence="12 13">12B1</strain>
    </source>
</reference>
<dbReference type="GO" id="GO:0005524">
    <property type="term" value="F:ATP binding"/>
    <property type="evidence" value="ECO:0007669"/>
    <property type="project" value="UniProtKB-KW"/>
</dbReference>
<dbReference type="InterPro" id="IPR027417">
    <property type="entry name" value="P-loop_NTPase"/>
</dbReference>
<gene>
    <name evidence="12" type="ORF">AB1Y20_021538</name>
</gene>
<dbReference type="EMBL" id="JBGBPQ010000007">
    <property type="protein sequence ID" value="KAL1521887.1"/>
    <property type="molecule type" value="Genomic_DNA"/>
</dbReference>
<comment type="similarity">
    <text evidence="9">Belongs to the AAA ATPase family. AFG2 subfamily.</text>
</comment>
<comment type="caution">
    <text evidence="12">The sequence shown here is derived from an EMBL/GenBank/DDBJ whole genome shotgun (WGS) entry which is preliminary data.</text>
</comment>
<dbReference type="Pfam" id="PF17862">
    <property type="entry name" value="AAA_lid_3"/>
    <property type="match status" value="2"/>
</dbReference>
<dbReference type="FunFam" id="1.10.8.60:FF:000069">
    <property type="entry name" value="spermatogenesis-associated protein 5 isoform X1"/>
    <property type="match status" value="1"/>
</dbReference>
<keyword evidence="3" id="KW-0963">Cytoplasm</keyword>
<evidence type="ECO:0000256" key="9">
    <source>
        <dbReference type="ARBA" id="ARBA00061477"/>
    </source>
</evidence>
<feature type="domain" description="AAA+ ATPase" evidence="11">
    <location>
        <begin position="300"/>
        <end position="437"/>
    </location>
</feature>
<dbReference type="InterPro" id="IPR003960">
    <property type="entry name" value="ATPase_AAA_CS"/>
</dbReference>
<dbReference type="GO" id="GO:0005737">
    <property type="term" value="C:cytoplasm"/>
    <property type="evidence" value="ECO:0007669"/>
    <property type="project" value="UniProtKB-SubCell"/>
</dbReference>
<evidence type="ECO:0000313" key="12">
    <source>
        <dbReference type="EMBL" id="KAL1521887.1"/>
    </source>
</evidence>
<evidence type="ECO:0000256" key="10">
    <source>
        <dbReference type="RuleBase" id="RU003651"/>
    </source>
</evidence>
<dbReference type="SMART" id="SM00382">
    <property type="entry name" value="AAA"/>
    <property type="match status" value="2"/>
</dbReference>
<accession>A0AB34JMK1</accession>
<dbReference type="PROSITE" id="PS00674">
    <property type="entry name" value="AAA"/>
    <property type="match status" value="2"/>
</dbReference>
<keyword evidence="7 10" id="KW-0067">ATP-binding</keyword>
<dbReference type="SUPFAM" id="SSF52540">
    <property type="entry name" value="P-loop containing nucleoside triphosphate hydrolases"/>
    <property type="match status" value="2"/>
</dbReference>
<dbReference type="InterPro" id="IPR041569">
    <property type="entry name" value="AAA_lid_3"/>
</dbReference>
<dbReference type="PANTHER" id="PTHR23077:SF27">
    <property type="entry name" value="ATPASE FAMILY GENE 2 PROTEIN HOMOLOG A"/>
    <property type="match status" value="1"/>
</dbReference>
<dbReference type="EC" id="3.6.4.10" evidence="2"/>
<evidence type="ECO:0000256" key="8">
    <source>
        <dbReference type="ARBA" id="ARBA00023186"/>
    </source>
</evidence>
<name>A0AB34JMK1_PRYPA</name>
<evidence type="ECO:0000256" key="1">
    <source>
        <dbReference type="ARBA" id="ARBA00004496"/>
    </source>
</evidence>
<keyword evidence="13" id="KW-1185">Reference proteome</keyword>
<dbReference type="Proteomes" id="UP001515480">
    <property type="component" value="Unassembled WGS sequence"/>
</dbReference>
<evidence type="ECO:0000313" key="13">
    <source>
        <dbReference type="Proteomes" id="UP001515480"/>
    </source>
</evidence>
<sequence length="530" mass="56714">MEATVEKIRQFLELPLRSPALFEQIGLPPPTGLLLHGPPGTGKTMIARGIAASLDVHVEVISASDLLSSYATDAEARLSASFDDVRAAAPAILFIDEIDALGSMRGSADGDSGNIRLLSVLLTQMDGVHERREPVVVLAATNRPHALDGALRRPGRFDAEVEVGVPSEEGRREILRSLFARTAHELSASQLELLASFTSGFVGADLAALHRHAVLSAIDRQEEILPLEAAHADLPPVSWADVSDALTVVRPSALREVELQVPRTTWDDIGGQAELKQALKEAVEWPLLHADAFARMGVRPPRGVLLYGPPGCSKTLAAKALASEARTNFIAVKGPELFSKWVGESERAVASLFRKARAAAPAIIFFDEIDALAASRDGGGSGGVGARVLSQLLHEVDGIQPLQSVLVVAATNRPDLVDPALLRPGRFDRLVHVTLPDEPARAQVLRIHTRQMPIAADVDLQQLAAHTDGYSGAELAAVCREAALRALEEDITSEQVNLAHFERALGVVKPRTTAATLSFFANYEKGTKKG</sequence>
<evidence type="ECO:0000256" key="4">
    <source>
        <dbReference type="ARBA" id="ARBA00022737"/>
    </source>
</evidence>
<dbReference type="CDD" id="cd19511">
    <property type="entry name" value="RecA-like_CDC48_r2-like"/>
    <property type="match status" value="1"/>
</dbReference>
<proteinExistence type="inferred from homology"/>
<dbReference type="InterPro" id="IPR050168">
    <property type="entry name" value="AAA_ATPase_domain"/>
</dbReference>
<dbReference type="InterPro" id="IPR003959">
    <property type="entry name" value="ATPase_AAA_core"/>
</dbReference>
<organism evidence="12 13">
    <name type="scientific">Prymnesium parvum</name>
    <name type="common">Toxic golden alga</name>
    <dbReference type="NCBI Taxonomy" id="97485"/>
    <lineage>
        <taxon>Eukaryota</taxon>
        <taxon>Haptista</taxon>
        <taxon>Haptophyta</taxon>
        <taxon>Prymnesiophyceae</taxon>
        <taxon>Prymnesiales</taxon>
        <taxon>Prymnesiaceae</taxon>
        <taxon>Prymnesium</taxon>
    </lineage>
</organism>
<dbReference type="InterPro" id="IPR003593">
    <property type="entry name" value="AAA+_ATPase"/>
</dbReference>